<keyword evidence="1" id="KW-1133">Transmembrane helix</keyword>
<dbReference type="AlphaFoldDB" id="A0A974H7Z2"/>
<accession>A0A974H7Z2</accession>
<organism evidence="2 3">
    <name type="scientific">Xenopus laevis</name>
    <name type="common">African clawed frog</name>
    <dbReference type="NCBI Taxonomy" id="8355"/>
    <lineage>
        <taxon>Eukaryota</taxon>
        <taxon>Metazoa</taxon>
        <taxon>Chordata</taxon>
        <taxon>Craniata</taxon>
        <taxon>Vertebrata</taxon>
        <taxon>Euteleostomi</taxon>
        <taxon>Amphibia</taxon>
        <taxon>Batrachia</taxon>
        <taxon>Anura</taxon>
        <taxon>Pipoidea</taxon>
        <taxon>Pipidae</taxon>
        <taxon>Xenopodinae</taxon>
        <taxon>Xenopus</taxon>
        <taxon>Xenopus</taxon>
    </lineage>
</organism>
<evidence type="ECO:0000313" key="2">
    <source>
        <dbReference type="EMBL" id="OCT68209.1"/>
    </source>
</evidence>
<evidence type="ECO:0000256" key="1">
    <source>
        <dbReference type="SAM" id="Phobius"/>
    </source>
</evidence>
<keyword evidence="1" id="KW-0472">Membrane</keyword>
<feature type="transmembrane region" description="Helical" evidence="1">
    <location>
        <begin position="12"/>
        <end position="32"/>
    </location>
</feature>
<gene>
    <name evidence="2" type="ORF">XELAEV_18039505mg</name>
</gene>
<evidence type="ECO:0000313" key="3">
    <source>
        <dbReference type="Proteomes" id="UP000694892"/>
    </source>
</evidence>
<name>A0A974H7Z2_XENLA</name>
<sequence length="129" mass="15262">MKNLIKDIKKEIVRISLGFELFELLFCFGHWLHMPRLVFLWSEIIPRKVWRYARSHEALDTTRITINREIARYVKGKGEIVVKHKDIEFQDDLLREDGAHLNKFGLDLFNLGLQEGLEKALAVWKKMNA</sequence>
<keyword evidence="1" id="KW-0812">Transmembrane</keyword>
<reference evidence="3" key="1">
    <citation type="journal article" date="2016" name="Nature">
        <title>Genome evolution in the allotetraploid frog Xenopus laevis.</title>
        <authorList>
            <person name="Session A.M."/>
            <person name="Uno Y."/>
            <person name="Kwon T."/>
            <person name="Chapman J.A."/>
            <person name="Toyoda A."/>
            <person name="Takahashi S."/>
            <person name="Fukui A."/>
            <person name="Hikosaka A."/>
            <person name="Suzuki A."/>
            <person name="Kondo M."/>
            <person name="van Heeringen S.J."/>
            <person name="Quigley I."/>
            <person name="Heinz S."/>
            <person name="Ogino H."/>
            <person name="Ochi H."/>
            <person name="Hellsten U."/>
            <person name="Lyons J.B."/>
            <person name="Simakov O."/>
            <person name="Putnam N."/>
            <person name="Stites J."/>
            <person name="Kuroki Y."/>
            <person name="Tanaka T."/>
            <person name="Michiue T."/>
            <person name="Watanabe M."/>
            <person name="Bogdanovic O."/>
            <person name="Lister R."/>
            <person name="Georgiou G."/>
            <person name="Paranjpe S.S."/>
            <person name="van Kruijsbergen I."/>
            <person name="Shu S."/>
            <person name="Carlson J."/>
            <person name="Kinoshita T."/>
            <person name="Ohta Y."/>
            <person name="Mawaribuchi S."/>
            <person name="Jenkins J."/>
            <person name="Grimwood J."/>
            <person name="Schmutz J."/>
            <person name="Mitros T."/>
            <person name="Mozaffari S.V."/>
            <person name="Suzuki Y."/>
            <person name="Haramoto Y."/>
            <person name="Yamamoto T.S."/>
            <person name="Takagi C."/>
            <person name="Heald R."/>
            <person name="Miller K."/>
            <person name="Haudenschild C."/>
            <person name="Kitzman J."/>
            <person name="Nakayama T."/>
            <person name="Izutsu Y."/>
            <person name="Robert J."/>
            <person name="Fortriede J."/>
            <person name="Burns K."/>
            <person name="Lotay V."/>
            <person name="Karimi K."/>
            <person name="Yasuoka Y."/>
            <person name="Dichmann D.S."/>
            <person name="Flajnik M.F."/>
            <person name="Houston D.W."/>
            <person name="Shendure J."/>
            <person name="DuPasquier L."/>
            <person name="Vize P.D."/>
            <person name="Zorn A.M."/>
            <person name="Ito M."/>
            <person name="Marcotte E.M."/>
            <person name="Wallingford J.B."/>
            <person name="Ito Y."/>
            <person name="Asashima M."/>
            <person name="Ueno N."/>
            <person name="Matsuda Y."/>
            <person name="Veenstra G.J."/>
            <person name="Fujiyama A."/>
            <person name="Harland R.M."/>
            <person name="Taira M."/>
            <person name="Rokhsar D.S."/>
        </authorList>
    </citation>
    <scope>NUCLEOTIDE SEQUENCE [LARGE SCALE GENOMIC DNA]</scope>
    <source>
        <strain evidence="3">J</strain>
    </source>
</reference>
<dbReference type="Proteomes" id="UP000694892">
    <property type="component" value="Chromosome 8L"/>
</dbReference>
<proteinExistence type="predicted"/>
<dbReference type="EMBL" id="CM004480">
    <property type="protein sequence ID" value="OCT68209.1"/>
    <property type="molecule type" value="Genomic_DNA"/>
</dbReference>
<protein>
    <submittedName>
        <fullName evidence="2">Uncharacterized protein</fullName>
    </submittedName>
</protein>